<comment type="caution">
    <text evidence="1">The sequence shown here is derived from an EMBL/GenBank/DDBJ whole genome shotgun (WGS) entry which is preliminary data.</text>
</comment>
<name>A0AB34HWX8_ESCRO</name>
<protein>
    <submittedName>
        <fullName evidence="1">Uncharacterized protein</fullName>
    </submittedName>
</protein>
<evidence type="ECO:0000313" key="1">
    <source>
        <dbReference type="EMBL" id="KAJ8794944.1"/>
    </source>
</evidence>
<reference evidence="1 2" key="1">
    <citation type="submission" date="2022-11" db="EMBL/GenBank/DDBJ databases">
        <title>Whole genome sequence of Eschrichtius robustus ER-17-0199.</title>
        <authorList>
            <person name="Bruniche-Olsen A."/>
            <person name="Black A.N."/>
            <person name="Fields C.J."/>
            <person name="Walden K."/>
            <person name="Dewoody J.A."/>
        </authorList>
    </citation>
    <scope>NUCLEOTIDE SEQUENCE [LARGE SCALE GENOMIC DNA]</scope>
    <source>
        <strain evidence="1">ER-17-0199</strain>
        <tissue evidence="1">Blubber</tissue>
    </source>
</reference>
<gene>
    <name evidence="1" type="ORF">J1605_018738</name>
</gene>
<accession>A0AB34HWX8</accession>
<keyword evidence="2" id="KW-1185">Reference proteome</keyword>
<dbReference type="Proteomes" id="UP001159641">
    <property type="component" value="Unassembled WGS sequence"/>
</dbReference>
<sequence length="156" mass="17570">MPRSRACLMRLRTAGALMSARLGLGESVSQLEGIPKSKEVGRYILMADFGEIQQSKRKEIHPYSRHPTTIAVDTLTCAQSDDCGVCDEYAEGQRWEETHKAVRKWCVVIVGIQLSILSRFPGTGFLTVFWEPTFITCMSIINTVCVHYRDLEVTEV</sequence>
<dbReference type="EMBL" id="JAIQCJ010000633">
    <property type="protein sequence ID" value="KAJ8794944.1"/>
    <property type="molecule type" value="Genomic_DNA"/>
</dbReference>
<organism evidence="1 2">
    <name type="scientific">Eschrichtius robustus</name>
    <name type="common">California gray whale</name>
    <name type="synonym">Eschrichtius gibbosus</name>
    <dbReference type="NCBI Taxonomy" id="9764"/>
    <lineage>
        <taxon>Eukaryota</taxon>
        <taxon>Metazoa</taxon>
        <taxon>Chordata</taxon>
        <taxon>Craniata</taxon>
        <taxon>Vertebrata</taxon>
        <taxon>Euteleostomi</taxon>
        <taxon>Mammalia</taxon>
        <taxon>Eutheria</taxon>
        <taxon>Laurasiatheria</taxon>
        <taxon>Artiodactyla</taxon>
        <taxon>Whippomorpha</taxon>
        <taxon>Cetacea</taxon>
        <taxon>Mysticeti</taxon>
        <taxon>Eschrichtiidae</taxon>
        <taxon>Eschrichtius</taxon>
    </lineage>
</organism>
<evidence type="ECO:0000313" key="2">
    <source>
        <dbReference type="Proteomes" id="UP001159641"/>
    </source>
</evidence>
<proteinExistence type="predicted"/>
<dbReference type="AlphaFoldDB" id="A0AB34HWX8"/>